<sequence length="416" mass="47868">MKVIVPANIFYQALFVLCIAMPYFDNYEITFMVWSFTAAATICRKYSMEIIKQLACFAGILLIAFFAMFFGKYQMYNIIRDFTYLIKPVLGLLIGYQICKRSYTGIFRLIVITGAIIASLHYIKLAIAVLVLHAHTVNDIRQHAGYFSDFEVFALILLLFYKRFDLGFSKKQVYVLVAFIGFSVFMYMARTNFIQVVVLSMAMKNYFKINRRSVILLSSTIMLVVIGYSAILYYNPKRNGDGLEALLYKIKLAPLEPFRTHVDLTDWKEFNDNYRSYENIMTMKQVPAEGVPAVLFGKGMGSTIDLKVKMWLGDQEMRYISILHNGFMTVFLKSGLLGIVLFIISLRLNFKKRRSVLPRVRELNLLMLGTGIFMIISAWVFMGLYFLADTKSILIGMFICAREAYIKQQASGHLQE</sequence>
<evidence type="ECO:0000313" key="2">
    <source>
        <dbReference type="EMBL" id="MEL1246019.1"/>
    </source>
</evidence>
<feature type="transmembrane region" description="Helical" evidence="1">
    <location>
        <begin position="365"/>
        <end position="388"/>
    </location>
</feature>
<reference evidence="2 3" key="1">
    <citation type="submission" date="2024-04" db="EMBL/GenBank/DDBJ databases">
        <title>Flavobacterium sp. DGU11 16S ribosomal RNA gene Genome sequencing and assembly.</title>
        <authorList>
            <person name="Park S."/>
        </authorList>
    </citation>
    <scope>NUCLEOTIDE SEQUENCE [LARGE SCALE GENOMIC DNA]</scope>
    <source>
        <strain evidence="2 3">DGU11</strain>
    </source>
</reference>
<gene>
    <name evidence="2" type="ORF">AAEO56_17225</name>
</gene>
<dbReference type="EMBL" id="JBBYHR010000011">
    <property type="protein sequence ID" value="MEL1246019.1"/>
    <property type="molecule type" value="Genomic_DNA"/>
</dbReference>
<feature type="transmembrane region" description="Helical" evidence="1">
    <location>
        <begin position="214"/>
        <end position="234"/>
    </location>
</feature>
<evidence type="ECO:0000256" key="1">
    <source>
        <dbReference type="SAM" id="Phobius"/>
    </source>
</evidence>
<accession>A0ABU9I0Q9</accession>
<keyword evidence="1" id="KW-1133">Transmembrane helix</keyword>
<evidence type="ECO:0000313" key="3">
    <source>
        <dbReference type="Proteomes" id="UP001464555"/>
    </source>
</evidence>
<feature type="transmembrane region" description="Helical" evidence="1">
    <location>
        <begin position="173"/>
        <end position="193"/>
    </location>
</feature>
<name>A0ABU9I0Q9_9FLAO</name>
<organism evidence="2 3">
    <name type="scientific">Flavobacterium arundinis</name>
    <dbReference type="NCBI Taxonomy" id="3139143"/>
    <lineage>
        <taxon>Bacteria</taxon>
        <taxon>Pseudomonadati</taxon>
        <taxon>Bacteroidota</taxon>
        <taxon>Flavobacteriia</taxon>
        <taxon>Flavobacteriales</taxon>
        <taxon>Flavobacteriaceae</taxon>
        <taxon>Flavobacterium</taxon>
    </lineage>
</organism>
<dbReference type="RefSeq" id="WP_341698315.1">
    <property type="nucleotide sequence ID" value="NZ_JBBYHR010000011.1"/>
</dbReference>
<feature type="transmembrane region" description="Helical" evidence="1">
    <location>
        <begin position="50"/>
        <end position="70"/>
    </location>
</feature>
<feature type="transmembrane region" description="Helical" evidence="1">
    <location>
        <begin position="319"/>
        <end position="344"/>
    </location>
</feature>
<protein>
    <recommendedName>
        <fullName evidence="4">O-Antigen ligase</fullName>
    </recommendedName>
</protein>
<feature type="transmembrane region" description="Helical" evidence="1">
    <location>
        <begin position="144"/>
        <end position="161"/>
    </location>
</feature>
<dbReference type="Proteomes" id="UP001464555">
    <property type="component" value="Unassembled WGS sequence"/>
</dbReference>
<keyword evidence="1" id="KW-0472">Membrane</keyword>
<keyword evidence="3" id="KW-1185">Reference proteome</keyword>
<proteinExistence type="predicted"/>
<feature type="transmembrane region" description="Helical" evidence="1">
    <location>
        <begin position="82"/>
        <end position="99"/>
    </location>
</feature>
<comment type="caution">
    <text evidence="2">The sequence shown here is derived from an EMBL/GenBank/DDBJ whole genome shotgun (WGS) entry which is preliminary data.</text>
</comment>
<evidence type="ECO:0008006" key="4">
    <source>
        <dbReference type="Google" id="ProtNLM"/>
    </source>
</evidence>
<feature type="transmembrane region" description="Helical" evidence="1">
    <location>
        <begin position="7"/>
        <end position="24"/>
    </location>
</feature>
<feature type="transmembrane region" description="Helical" evidence="1">
    <location>
        <begin position="105"/>
        <end position="132"/>
    </location>
</feature>
<keyword evidence="1" id="KW-0812">Transmembrane</keyword>